<dbReference type="RefSeq" id="WP_004573523.1">
    <property type="nucleotide sequence ID" value="NZ_AFGF01000241.1"/>
</dbReference>
<dbReference type="OrthoDB" id="9763467at2"/>
<dbReference type="SUPFAM" id="SSF54211">
    <property type="entry name" value="Ribosomal protein S5 domain 2-like"/>
    <property type="match status" value="1"/>
</dbReference>
<dbReference type="InterPro" id="IPR042121">
    <property type="entry name" value="MutL_C_regsub"/>
</dbReference>
<dbReference type="EMBL" id="AFGF01000241">
    <property type="protein sequence ID" value="EGO62094.1"/>
    <property type="molecule type" value="Genomic_DNA"/>
</dbReference>
<proteinExistence type="inferred from homology"/>
<dbReference type="Pfam" id="PF13589">
    <property type="entry name" value="HATPase_c_3"/>
    <property type="match status" value="1"/>
</dbReference>
<dbReference type="InterPro" id="IPR036890">
    <property type="entry name" value="HATPase_C_sf"/>
</dbReference>
<comment type="similarity">
    <text evidence="1 4">Belongs to the DNA mismatch repair MutL/HexB family.</text>
</comment>
<comment type="function">
    <text evidence="4">This protein is involved in the repair of mismatches in DNA. It is required for dam-dependent methyl-directed DNA mismatch repair. May act as a 'molecular matchmaker', a protein that promotes the formation of a stable complex between two or more DNA-binding proteins in an ATP-dependent manner without itself being part of a final effector complex.</text>
</comment>
<dbReference type="InterPro" id="IPR013507">
    <property type="entry name" value="DNA_mismatch_S5_2-like"/>
</dbReference>
<dbReference type="InterPro" id="IPR042120">
    <property type="entry name" value="MutL_C_dimsub"/>
</dbReference>
<evidence type="ECO:0000313" key="7">
    <source>
        <dbReference type="EMBL" id="EGO62094.1"/>
    </source>
</evidence>
<dbReference type="InterPro" id="IPR020568">
    <property type="entry name" value="Ribosomal_Su5_D2-typ_SF"/>
</dbReference>
<dbReference type="PANTHER" id="PTHR10073">
    <property type="entry name" value="DNA MISMATCH REPAIR PROTEIN MLH, PMS, MUTL"/>
    <property type="match status" value="1"/>
</dbReference>
<dbReference type="Pfam" id="PF01119">
    <property type="entry name" value="DNA_mis_repair"/>
    <property type="match status" value="1"/>
</dbReference>
<dbReference type="SUPFAM" id="SSF55874">
    <property type="entry name" value="ATPase domain of HSP90 chaperone/DNA topoisomerase II/histidine kinase"/>
    <property type="match status" value="1"/>
</dbReference>
<evidence type="ECO:0000256" key="1">
    <source>
        <dbReference type="ARBA" id="ARBA00006082"/>
    </source>
</evidence>
<dbReference type="GO" id="GO:0030983">
    <property type="term" value="F:mismatched DNA binding"/>
    <property type="evidence" value="ECO:0007669"/>
    <property type="project" value="InterPro"/>
</dbReference>
<dbReference type="SUPFAM" id="SSF118116">
    <property type="entry name" value="DNA mismatch repair protein MutL"/>
    <property type="match status" value="1"/>
</dbReference>
<dbReference type="InterPro" id="IPR014790">
    <property type="entry name" value="MutL_C"/>
</dbReference>
<dbReference type="InterPro" id="IPR002099">
    <property type="entry name" value="MutL/Mlh/PMS"/>
</dbReference>
<dbReference type="SMART" id="SM01340">
    <property type="entry name" value="DNA_mis_repair"/>
    <property type="match status" value="1"/>
</dbReference>
<gene>
    <name evidence="4" type="primary">mutL</name>
    <name evidence="7" type="ORF">ALO_19877</name>
</gene>
<keyword evidence="8" id="KW-1185">Reference proteome</keyword>
<organism evidence="7 8">
    <name type="scientific">Acetonema longum DSM 6540</name>
    <dbReference type="NCBI Taxonomy" id="1009370"/>
    <lineage>
        <taxon>Bacteria</taxon>
        <taxon>Bacillati</taxon>
        <taxon>Bacillota</taxon>
        <taxon>Negativicutes</taxon>
        <taxon>Acetonemataceae</taxon>
        <taxon>Acetonema</taxon>
    </lineage>
</organism>
<dbReference type="HAMAP" id="MF_00149">
    <property type="entry name" value="DNA_mis_repair"/>
    <property type="match status" value="1"/>
</dbReference>
<dbReference type="GO" id="GO:0006298">
    <property type="term" value="P:mismatch repair"/>
    <property type="evidence" value="ECO:0007669"/>
    <property type="project" value="UniProtKB-UniRule"/>
</dbReference>
<dbReference type="InterPro" id="IPR020667">
    <property type="entry name" value="DNA_mismatch_repair_MutL"/>
</dbReference>
<dbReference type="Pfam" id="PF08676">
    <property type="entry name" value="MutL_C"/>
    <property type="match status" value="1"/>
</dbReference>
<dbReference type="GO" id="GO:0140664">
    <property type="term" value="F:ATP-dependent DNA damage sensor activity"/>
    <property type="evidence" value="ECO:0007669"/>
    <property type="project" value="InterPro"/>
</dbReference>
<dbReference type="Proteomes" id="UP000003240">
    <property type="component" value="Unassembled WGS sequence"/>
</dbReference>
<evidence type="ECO:0000256" key="2">
    <source>
        <dbReference type="ARBA" id="ARBA00022763"/>
    </source>
</evidence>
<protein>
    <recommendedName>
        <fullName evidence="4">DNA mismatch repair protein MutL</fullName>
    </recommendedName>
</protein>
<dbReference type="Gene3D" id="3.30.230.10">
    <property type="match status" value="1"/>
</dbReference>
<dbReference type="AlphaFoldDB" id="F7NPD2"/>
<dbReference type="Gene3D" id="3.30.1370.100">
    <property type="entry name" value="MutL, C-terminal domain, regulatory subdomain"/>
    <property type="match status" value="1"/>
</dbReference>
<dbReference type="InterPro" id="IPR038973">
    <property type="entry name" value="MutL/Mlh/Pms-like"/>
</dbReference>
<reference evidence="7 8" key="1">
    <citation type="journal article" date="2011" name="EMBO J.">
        <title>Structural diversity of bacterial flagellar motors.</title>
        <authorList>
            <person name="Chen S."/>
            <person name="Beeby M."/>
            <person name="Murphy G.E."/>
            <person name="Leadbetter J.R."/>
            <person name="Hendrixson D.R."/>
            <person name="Briegel A."/>
            <person name="Li Z."/>
            <person name="Shi J."/>
            <person name="Tocheva E.I."/>
            <person name="Muller A."/>
            <person name="Dobro M.J."/>
            <person name="Jensen G.J."/>
        </authorList>
    </citation>
    <scope>NUCLEOTIDE SEQUENCE [LARGE SCALE GENOMIC DNA]</scope>
    <source>
        <strain evidence="7 8">DSM 6540</strain>
    </source>
</reference>
<dbReference type="PANTHER" id="PTHR10073:SF12">
    <property type="entry name" value="DNA MISMATCH REPAIR PROTEIN MLH1"/>
    <property type="match status" value="1"/>
</dbReference>
<dbReference type="GO" id="GO:0032300">
    <property type="term" value="C:mismatch repair complex"/>
    <property type="evidence" value="ECO:0007669"/>
    <property type="project" value="InterPro"/>
</dbReference>
<dbReference type="NCBIfam" id="TIGR00585">
    <property type="entry name" value="mutl"/>
    <property type="match status" value="1"/>
</dbReference>
<dbReference type="InterPro" id="IPR037198">
    <property type="entry name" value="MutL_C_sf"/>
</dbReference>
<keyword evidence="3 4" id="KW-0234">DNA repair</keyword>
<dbReference type="CDD" id="cd16926">
    <property type="entry name" value="HATPase_MutL-MLH-PMS-like"/>
    <property type="match status" value="1"/>
</dbReference>
<feature type="domain" description="MutL C-terminal dimerisation" evidence="5">
    <location>
        <begin position="410"/>
        <end position="550"/>
    </location>
</feature>
<evidence type="ECO:0000259" key="6">
    <source>
        <dbReference type="SMART" id="SM01340"/>
    </source>
</evidence>
<feature type="domain" description="DNA mismatch repair protein S5" evidence="6">
    <location>
        <begin position="211"/>
        <end position="329"/>
    </location>
</feature>
<dbReference type="STRING" id="1009370.ALO_19877"/>
<dbReference type="Gene3D" id="3.30.1540.20">
    <property type="entry name" value="MutL, C-terminal domain, dimerisation subdomain"/>
    <property type="match status" value="1"/>
</dbReference>
<name>F7NPD2_9FIRM</name>
<dbReference type="InterPro" id="IPR014721">
    <property type="entry name" value="Ribsml_uS5_D2-typ_fold_subgr"/>
</dbReference>
<evidence type="ECO:0000256" key="3">
    <source>
        <dbReference type="ARBA" id="ARBA00023204"/>
    </source>
</evidence>
<dbReference type="InterPro" id="IPR014762">
    <property type="entry name" value="DNA_mismatch_repair_CS"/>
</dbReference>
<dbReference type="GO" id="GO:0016887">
    <property type="term" value="F:ATP hydrolysis activity"/>
    <property type="evidence" value="ECO:0007669"/>
    <property type="project" value="InterPro"/>
</dbReference>
<evidence type="ECO:0000259" key="5">
    <source>
        <dbReference type="SMART" id="SM00853"/>
    </source>
</evidence>
<dbReference type="eggNOG" id="COG0323">
    <property type="taxonomic scope" value="Bacteria"/>
</dbReference>
<dbReference type="PROSITE" id="PS00058">
    <property type="entry name" value="DNA_MISMATCH_REPAIR_1"/>
    <property type="match status" value="1"/>
</dbReference>
<dbReference type="GO" id="GO:0005524">
    <property type="term" value="F:ATP binding"/>
    <property type="evidence" value="ECO:0007669"/>
    <property type="project" value="InterPro"/>
</dbReference>
<accession>F7NPD2</accession>
<sequence length="593" mass="66001">MITPVIKILEDELINQIAAGEVVERPSSVIKELVENSIDAQAKAVEIEIREGGIQLIRVTDDGCGMSEPDARLAVIRHATSKLHNVEDLFRLVSLGFRGEALPSIAAVSRFSLTTRRPEDDLGTLLEIEGGILSAVRETGTSVGTTIMVQDLFFNTPARRKFLKTPQGESSHIYNMLVKLALSQPHIAIKLINNNRLVLMTPGTSDLPETIGAVYGGQVVKDLLPVSYEQNGICAWGYVSKPSLIKSSRQWQTFIVNSRVIGNRMLAKAVDNAYHSMLPHNGYPFVLLNITLPPDQVDVNIHPQKSEIKFRDESSAFRSVYQAIAEALRTKTETHEEDTSQRQFAPLAPFSPVFAATASGGREILRPVPSQPLFHERLENFAPPTSCSQWQEPAPLTEPATVAYNSLLEAICQIESCYIVARGPEGLYLMDQHAAHERILFDRLSRQAGNVPTQQLLVPCVLEFDRQESLALTESLDCLKDLGFTLEQIGPQLFRLTEMPVDFKESDIDGLLREILKSTETMRNPAPHELRQTYYQIAACRAAVKAGDALNIRQMQALLDALMNTDLPYTCPHGRPTILHFGKNELERMFKRS</sequence>
<dbReference type="Gene3D" id="3.30.565.10">
    <property type="entry name" value="Histidine kinase-like ATPase, C-terminal domain"/>
    <property type="match status" value="1"/>
</dbReference>
<evidence type="ECO:0000313" key="8">
    <source>
        <dbReference type="Proteomes" id="UP000003240"/>
    </source>
</evidence>
<dbReference type="SMART" id="SM00853">
    <property type="entry name" value="MutL_C"/>
    <property type="match status" value="1"/>
</dbReference>
<comment type="caution">
    <text evidence="7">The sequence shown here is derived from an EMBL/GenBank/DDBJ whole genome shotgun (WGS) entry which is preliminary data.</text>
</comment>
<keyword evidence="2 4" id="KW-0227">DNA damage</keyword>
<dbReference type="FunFam" id="3.30.565.10:FF:000003">
    <property type="entry name" value="DNA mismatch repair endonuclease MutL"/>
    <property type="match status" value="1"/>
</dbReference>
<evidence type="ECO:0000256" key="4">
    <source>
        <dbReference type="HAMAP-Rule" id="MF_00149"/>
    </source>
</evidence>
<dbReference type="CDD" id="cd00782">
    <property type="entry name" value="MutL_Trans"/>
    <property type="match status" value="1"/>
</dbReference>